<dbReference type="Gene3D" id="1.10.287.1490">
    <property type="match status" value="1"/>
</dbReference>
<keyword evidence="5" id="KW-0489">Methyltransferase</keyword>
<feature type="coiled-coil region" evidence="13">
    <location>
        <begin position="1172"/>
        <end position="1282"/>
    </location>
</feature>
<keyword evidence="9" id="KW-0498">Mitosis</keyword>
<dbReference type="Gene3D" id="3.40.50.300">
    <property type="entry name" value="P-loop containing nucleotide triphosphate hydrolases"/>
    <property type="match status" value="2"/>
</dbReference>
<keyword evidence="12" id="KW-0131">Cell cycle</keyword>
<dbReference type="SUPFAM" id="SSF75553">
    <property type="entry name" value="Smc hinge domain"/>
    <property type="match status" value="1"/>
</dbReference>
<dbReference type="GO" id="GO:0007062">
    <property type="term" value="P:sister chromatid cohesion"/>
    <property type="evidence" value="ECO:0007669"/>
    <property type="project" value="InterPro"/>
</dbReference>
<dbReference type="InterPro" id="IPR027417">
    <property type="entry name" value="P-loop_NTPase"/>
</dbReference>
<evidence type="ECO:0000256" key="3">
    <source>
        <dbReference type="ARBA" id="ARBA00005597"/>
    </source>
</evidence>
<feature type="region of interest" description="Disordered" evidence="14">
    <location>
        <begin position="567"/>
        <end position="586"/>
    </location>
</feature>
<dbReference type="Gene3D" id="3.30.70.1620">
    <property type="match status" value="1"/>
</dbReference>
<dbReference type="GO" id="GO:0016887">
    <property type="term" value="F:ATP hydrolysis activity"/>
    <property type="evidence" value="ECO:0007669"/>
    <property type="project" value="InterPro"/>
</dbReference>
<dbReference type="InterPro" id="IPR010935">
    <property type="entry name" value="SMC_hinge"/>
</dbReference>
<dbReference type="PANTHER" id="PTHR18937:SF12">
    <property type="entry name" value="STRUCTURAL MAINTENANCE OF CHROMOSOMES PROTEIN"/>
    <property type="match status" value="1"/>
</dbReference>
<dbReference type="GO" id="GO:0005634">
    <property type="term" value="C:nucleus"/>
    <property type="evidence" value="ECO:0007669"/>
    <property type="project" value="UniProtKB-SubCell"/>
</dbReference>
<feature type="coiled-coil region" evidence="13">
    <location>
        <begin position="833"/>
        <end position="980"/>
    </location>
</feature>
<dbReference type="InterPro" id="IPR029063">
    <property type="entry name" value="SAM-dependent_MTases_sf"/>
</dbReference>
<evidence type="ECO:0000313" key="17">
    <source>
        <dbReference type="Proteomes" id="UP000663850"/>
    </source>
</evidence>
<evidence type="ECO:0000256" key="12">
    <source>
        <dbReference type="ARBA" id="ARBA00023306"/>
    </source>
</evidence>
<evidence type="ECO:0000256" key="5">
    <source>
        <dbReference type="ARBA" id="ARBA00022603"/>
    </source>
</evidence>
<dbReference type="SMART" id="SM00968">
    <property type="entry name" value="SMC_hinge"/>
    <property type="match status" value="1"/>
</dbReference>
<evidence type="ECO:0000256" key="10">
    <source>
        <dbReference type="ARBA" id="ARBA00023054"/>
    </source>
</evidence>
<dbReference type="SUPFAM" id="SSF52540">
    <property type="entry name" value="P-loop containing nucleoside triphosphate hydrolases"/>
    <property type="match status" value="2"/>
</dbReference>
<comment type="subcellular location">
    <subcellularLocation>
        <location evidence="2">Chromosome</location>
    </subcellularLocation>
    <subcellularLocation>
        <location evidence="1">Nucleus</location>
    </subcellularLocation>
</comment>
<feature type="coiled-coil region" evidence="13">
    <location>
        <begin position="1629"/>
        <end position="1712"/>
    </location>
</feature>
<keyword evidence="7" id="KW-0808">Transferase</keyword>
<dbReference type="GO" id="GO:0051301">
    <property type="term" value="P:cell division"/>
    <property type="evidence" value="ECO:0007669"/>
    <property type="project" value="UniProtKB-KW"/>
</dbReference>
<dbReference type="Pfam" id="PF02463">
    <property type="entry name" value="SMC_N"/>
    <property type="match status" value="1"/>
</dbReference>
<evidence type="ECO:0000256" key="1">
    <source>
        <dbReference type="ARBA" id="ARBA00004123"/>
    </source>
</evidence>
<sequence length="2045" mass="228118">MSSNFSTPSPLYNDDIDDLGQHFYYHEGRRMPAQGNYFLPADQEEFDRLESVHQMTTTVLGNLFWGPVDKKLTPRPSGRRRCVLDVGTGTGSWVREMAEKYEKADFIGVDIVPIPPPASAIAEMGAGSLLRTTYEEPADGSHSIYSGGMFAMSSENLAAMLLGTPTPTPAGLPATTGPYDYGTPTYGTPAQTPYSNYGTPQQTEVQYVERDNVRFEIQDISEGLEFPDGVFDIVHCRYVLTLGVPDYKKAIGELLRVLRPGGLLLMAESSVPFCLSDGSDPALGTATRELIEIVRASIREAGLDPELRLKLSSELIGNPKIDKIEVREFALPLGDWPTDPNLHAVGRNGLENLAEEPADGSHSIYSGARLAMSSENFTAMLLGTPTPTPVGLPVTPGPYDYGTPSYGTTAQTPYSSYGTPQQTEVPFVERDNVRFEIQDVSEGLEFPDGVFDIVHCRYVLTLGDGSDPAPGTATRELIEIVRTSIREAGLDPELRLKLGSELIANPKIDKLELIGPFKNFTSVIGPNGAGKSNLMDAISFVLGVKSAQLRSSQLKDLVYRGRRLERTDDDGKGEESDDDGEGEGEGTAKKAWVMAVYQDAEGKEYQFQRTISTSGSSEYKLNGKVVTYQAYNATLEQHNILVKAKNFLVFQGDVEAVASQSPKELSRLIDQISGSLELAPAYEKAKAAQDRATDNAASNFTKRRGIAGEIKQFKEQKGEVERYEALIQEREEAIVHRLLWQLFHLGQEIESNAQSIRTKSKELKGFKKQQAADDAKVNSAREDQAKARADALKAEKALKKTEKTLDAKKPGISDLEAQVAHIMRKADKARSIGESVQRDAQKKEADLERMKRELSDVQQTFQRAQEAHRRALEQGSALSEESLAEYHRLKAQAAREAVEERQKRETLIRENKVLARNLASQSSKLEQFTTQRNKLKADATSVGEKRAEVDDKVKNLQNELKNAKHELEKAQSDRIRITQLETEINEKLHDVHTKLMQAGVDQQESAKDARLKETLEKLQRVFPGVRGRVIDLCKPSQRKYETAVITVLGRNIDAIVVDHEKTAIDCIEYMRQQRAGQATFIPLESIQAKPVNDKYRSFARGARLAIDVIQYDPVVERAMFHACGNALVCDTMEVARYVCYEKGQEVKAVTLDGTVIHKTGLITGGRGHGTTRKWEEKEIQALNKQKDSLHAQLRELGQSKPRGKVDEGLTADINRIESQLQLAKDDQSALKSRLTGLKDELKHVESEWRKLNPEVEQAQASHDSAAEQIEELSNAINEAEDGVFEAFCQEVGVSNIREYEEQQLKAQTEELETKMRFESQIARLSHQIAFEEDQLNGINTRLQTLEQTITNETASLEKLQGDKDRLAGQIDELQQELDEQREEVARLNEVLTQATKVLDGHKRTALQSSKEVDKTLKEIAACNDSIEKAAAERLTIYRRCVLEEIDLPLESGSLKSIPLEPVTVTLDGTVIHKTGLITGGRGHGTTRKWEEKEIQALNKQKDSLHAQLRELGQSKPRGKVDEGLTADINRIESQLQLAKDDQSALKSRLTGLKDELKHVESELRKLNPDVEQAKASHDSAAEQIEELSSAINEAEDEVFAAFCQEVGVSNIREYEEQQLKAQTEELETKMRFESQIARLSHQIAFEEDQLNSINTRLQTLEQTITNETASLEKLQGDKDRLAGQIDELQQELDEQREEETRLNEVLAEATKVLDGHKRTALQSSKEVDKTLKEIAACNDSIEKAAAERLTIYRRCILEEIDIPLESGSLKSVPLEPGQPTDGMDLDDEDETQRVREVQDYGIEVDFDGLDDDERANGSAEIGAELDSEITRLNGEIERMAPNMKAMDRLDDVEAKLAETEKDADKARKESKQARDEFNEIKKRRQVGRLAYNHIAERIDQVYKDLTKGKAAPMGGVAYLSLEDSEEPYNSGIKYHAMPPMKRFRDMEQLSGGEKTVAALALLFAIHSFQPSPFFVLDEVDAALDNTNVAKVANYIRQHASETFQFIVISLKGSLYEKGNSLVGIYRDQDVNSSRTLTLDLNQYSD</sequence>
<evidence type="ECO:0000256" key="6">
    <source>
        <dbReference type="ARBA" id="ARBA00022618"/>
    </source>
</evidence>
<dbReference type="CDD" id="cd02440">
    <property type="entry name" value="AdoMet_MTases"/>
    <property type="match status" value="1"/>
</dbReference>
<dbReference type="GO" id="GO:0008278">
    <property type="term" value="C:cohesin complex"/>
    <property type="evidence" value="ECO:0007669"/>
    <property type="project" value="InterPro"/>
</dbReference>
<dbReference type="GO" id="GO:0032259">
    <property type="term" value="P:methylation"/>
    <property type="evidence" value="ECO:0007669"/>
    <property type="project" value="UniProtKB-KW"/>
</dbReference>
<dbReference type="InterPro" id="IPR036277">
    <property type="entry name" value="SMC_hinge_sf"/>
</dbReference>
<dbReference type="Gene3D" id="3.40.50.150">
    <property type="entry name" value="Vaccinia Virus protein VP39"/>
    <property type="match status" value="1"/>
</dbReference>
<evidence type="ECO:0000259" key="15">
    <source>
        <dbReference type="SMART" id="SM00968"/>
    </source>
</evidence>
<gene>
    <name evidence="16" type="ORF">RDB_LOCUS53250</name>
</gene>
<protein>
    <recommendedName>
        <fullName evidence="15">SMC hinge domain-containing protein</fullName>
    </recommendedName>
</protein>
<dbReference type="Proteomes" id="UP000663850">
    <property type="component" value="Unassembled WGS sequence"/>
</dbReference>
<evidence type="ECO:0000256" key="2">
    <source>
        <dbReference type="ARBA" id="ARBA00004286"/>
    </source>
</evidence>
<dbReference type="SUPFAM" id="SSF57997">
    <property type="entry name" value="Tropomyosin"/>
    <property type="match status" value="1"/>
</dbReference>
<evidence type="ECO:0000256" key="8">
    <source>
        <dbReference type="ARBA" id="ARBA00022691"/>
    </source>
</evidence>
<evidence type="ECO:0000256" key="14">
    <source>
        <dbReference type="SAM" id="MobiDB-lite"/>
    </source>
</evidence>
<evidence type="ECO:0000256" key="4">
    <source>
        <dbReference type="ARBA" id="ARBA00022454"/>
    </source>
</evidence>
<dbReference type="PROSITE" id="PS01184">
    <property type="entry name" value="UBIE_2"/>
    <property type="match status" value="1"/>
</dbReference>
<dbReference type="Pfam" id="PF13489">
    <property type="entry name" value="Methyltransf_23"/>
    <property type="match status" value="1"/>
</dbReference>
<dbReference type="Pfam" id="PF06470">
    <property type="entry name" value="SMC_hinge"/>
    <property type="match status" value="1"/>
</dbReference>
<comment type="caution">
    <text evidence="16">The sequence shown here is derived from an EMBL/GenBank/DDBJ whole genome shotgun (WGS) entry which is preliminary data.</text>
</comment>
<dbReference type="EMBL" id="CAJMWZ010002799">
    <property type="protein sequence ID" value="CAE6462793.1"/>
    <property type="molecule type" value="Genomic_DNA"/>
</dbReference>
<dbReference type="GO" id="GO:0008168">
    <property type="term" value="F:methyltransferase activity"/>
    <property type="evidence" value="ECO:0007669"/>
    <property type="project" value="UniProtKB-KW"/>
</dbReference>
<organism evidence="16 17">
    <name type="scientific">Rhizoctonia solani</name>
    <dbReference type="NCBI Taxonomy" id="456999"/>
    <lineage>
        <taxon>Eukaryota</taxon>
        <taxon>Fungi</taxon>
        <taxon>Dikarya</taxon>
        <taxon>Basidiomycota</taxon>
        <taxon>Agaricomycotina</taxon>
        <taxon>Agaricomycetes</taxon>
        <taxon>Cantharellales</taxon>
        <taxon>Ceratobasidiaceae</taxon>
        <taxon>Rhizoctonia</taxon>
    </lineage>
</organism>
<feature type="compositionally biased region" description="Acidic residues" evidence="14">
    <location>
        <begin position="575"/>
        <end position="584"/>
    </location>
</feature>
<keyword evidence="10 13" id="KW-0175">Coiled coil</keyword>
<comment type="similarity">
    <text evidence="3">Belongs to the SMC family. SMC1 subfamily.</text>
</comment>
<feature type="coiled-coil region" evidence="13">
    <location>
        <begin position="1487"/>
        <end position="1597"/>
    </location>
</feature>
<evidence type="ECO:0000256" key="11">
    <source>
        <dbReference type="ARBA" id="ARBA00023242"/>
    </source>
</evidence>
<accession>A0A8H3BRU3</accession>
<evidence type="ECO:0000313" key="16">
    <source>
        <dbReference type="EMBL" id="CAE6462793.1"/>
    </source>
</evidence>
<evidence type="ECO:0000256" key="7">
    <source>
        <dbReference type="ARBA" id="ARBA00022679"/>
    </source>
</evidence>
<evidence type="ECO:0000256" key="13">
    <source>
        <dbReference type="SAM" id="Coils"/>
    </source>
</evidence>
<dbReference type="InterPro" id="IPR028468">
    <property type="entry name" value="Smc1_ABC"/>
</dbReference>
<reference evidence="16" key="1">
    <citation type="submission" date="2021-01" db="EMBL/GenBank/DDBJ databases">
        <authorList>
            <person name="Kaushik A."/>
        </authorList>
    </citation>
    <scope>NUCLEOTIDE SEQUENCE</scope>
    <source>
        <strain evidence="16">Type strain: AG8-Rh-89/</strain>
    </source>
</reference>
<keyword evidence="11" id="KW-0539">Nucleus</keyword>
<evidence type="ECO:0000256" key="9">
    <source>
        <dbReference type="ARBA" id="ARBA00022776"/>
    </source>
</evidence>
<keyword evidence="6" id="KW-0132">Cell division</keyword>
<feature type="coiled-coil region" evidence="13">
    <location>
        <begin position="1842"/>
        <end position="1883"/>
    </location>
</feature>
<dbReference type="InterPro" id="IPR003395">
    <property type="entry name" value="RecF/RecN/SMC_N"/>
</dbReference>
<keyword evidence="4" id="KW-0158">Chromosome</keyword>
<dbReference type="Gene3D" id="1.20.5.340">
    <property type="match status" value="1"/>
</dbReference>
<feature type="coiled-coil region" evidence="13">
    <location>
        <begin position="1314"/>
        <end position="1397"/>
    </location>
</feature>
<name>A0A8H3BRU3_9AGAM</name>
<dbReference type="GO" id="GO:0005524">
    <property type="term" value="F:ATP binding"/>
    <property type="evidence" value="ECO:0007669"/>
    <property type="project" value="InterPro"/>
</dbReference>
<keyword evidence="8" id="KW-0949">S-adenosyl-L-methionine</keyword>
<dbReference type="CDD" id="cd03275">
    <property type="entry name" value="ABC_SMC1_euk"/>
    <property type="match status" value="2"/>
</dbReference>
<dbReference type="PANTHER" id="PTHR18937">
    <property type="entry name" value="STRUCTURAL MAINTENANCE OF CHROMOSOMES SMC FAMILY MEMBER"/>
    <property type="match status" value="1"/>
</dbReference>
<dbReference type="Gene3D" id="1.20.1060.20">
    <property type="match status" value="1"/>
</dbReference>
<proteinExistence type="inferred from homology"/>
<dbReference type="InterPro" id="IPR023576">
    <property type="entry name" value="UbiE/COQ5_MeTrFase_CS"/>
</dbReference>
<feature type="domain" description="SMC hinge" evidence="15">
    <location>
        <begin position="1023"/>
        <end position="1139"/>
    </location>
</feature>
<dbReference type="Gene3D" id="1.20.5.170">
    <property type="match status" value="1"/>
</dbReference>
<dbReference type="SUPFAM" id="SSF53335">
    <property type="entry name" value="S-adenosyl-L-methionine-dependent methyltransferases"/>
    <property type="match status" value="1"/>
</dbReference>
<dbReference type="GO" id="GO:0003677">
    <property type="term" value="F:DNA binding"/>
    <property type="evidence" value="ECO:0007669"/>
    <property type="project" value="TreeGrafter"/>
</dbReference>